<feature type="domain" description="Leucine-binding protein" evidence="4">
    <location>
        <begin position="37"/>
        <end position="366"/>
    </location>
</feature>
<evidence type="ECO:0000313" key="5">
    <source>
        <dbReference type="EMBL" id="WAX56334.1"/>
    </source>
</evidence>
<dbReference type="PANTHER" id="PTHR30483">
    <property type="entry name" value="LEUCINE-SPECIFIC-BINDING PROTEIN"/>
    <property type="match status" value="1"/>
</dbReference>
<dbReference type="Proteomes" id="UP001164693">
    <property type="component" value="Chromosome"/>
</dbReference>
<dbReference type="PANTHER" id="PTHR30483:SF6">
    <property type="entry name" value="PERIPLASMIC BINDING PROTEIN OF ABC TRANSPORTER FOR NATURAL AMINO ACIDS"/>
    <property type="match status" value="1"/>
</dbReference>
<dbReference type="Gene3D" id="3.40.50.2300">
    <property type="match status" value="2"/>
</dbReference>
<evidence type="ECO:0000256" key="2">
    <source>
        <dbReference type="ARBA" id="ARBA00022729"/>
    </source>
</evidence>
<proteinExistence type="inferred from homology"/>
<evidence type="ECO:0000259" key="4">
    <source>
        <dbReference type="Pfam" id="PF13458"/>
    </source>
</evidence>
<dbReference type="InterPro" id="IPR051010">
    <property type="entry name" value="BCAA_transport"/>
</dbReference>
<evidence type="ECO:0000313" key="6">
    <source>
        <dbReference type="Proteomes" id="UP001164693"/>
    </source>
</evidence>
<accession>A0ABY7JUW2</accession>
<feature type="chain" id="PRO_5046487219" evidence="3">
    <location>
        <begin position="25"/>
        <end position="400"/>
    </location>
</feature>
<comment type="similarity">
    <text evidence="1">Belongs to the leucine-binding protein family.</text>
</comment>
<dbReference type="Pfam" id="PF13458">
    <property type="entry name" value="Peripla_BP_6"/>
    <property type="match status" value="1"/>
</dbReference>
<dbReference type="InterPro" id="IPR028081">
    <property type="entry name" value="Leu-bd"/>
</dbReference>
<dbReference type="EMBL" id="CP097463">
    <property type="protein sequence ID" value="WAX56334.1"/>
    <property type="molecule type" value="Genomic_DNA"/>
</dbReference>
<keyword evidence="6" id="KW-1185">Reference proteome</keyword>
<protein>
    <submittedName>
        <fullName evidence="5">ABC transporter substrate-binding protein</fullName>
    </submittedName>
</protein>
<dbReference type="RefSeq" id="WP_269442866.1">
    <property type="nucleotide sequence ID" value="NZ_CP097463.1"/>
</dbReference>
<gene>
    <name evidence="5" type="ORF">M6B22_17595</name>
</gene>
<organism evidence="5 6">
    <name type="scientific">Jatrophihabitans cynanchi</name>
    <dbReference type="NCBI Taxonomy" id="2944128"/>
    <lineage>
        <taxon>Bacteria</taxon>
        <taxon>Bacillati</taxon>
        <taxon>Actinomycetota</taxon>
        <taxon>Actinomycetes</taxon>
        <taxon>Jatrophihabitantales</taxon>
        <taxon>Jatrophihabitantaceae</taxon>
        <taxon>Jatrophihabitans</taxon>
    </lineage>
</organism>
<keyword evidence="2 3" id="KW-0732">Signal</keyword>
<evidence type="ECO:0000256" key="1">
    <source>
        <dbReference type="ARBA" id="ARBA00010062"/>
    </source>
</evidence>
<dbReference type="SUPFAM" id="SSF53822">
    <property type="entry name" value="Periplasmic binding protein-like I"/>
    <property type="match status" value="1"/>
</dbReference>
<reference evidence="5" key="1">
    <citation type="submission" date="2022-05" db="EMBL/GenBank/DDBJ databases">
        <title>Jatrophihabitans sp. SB3-54 whole genome sequence.</title>
        <authorList>
            <person name="Suh M.K."/>
            <person name="Eom M.K."/>
            <person name="Kim J.S."/>
            <person name="Kim H.S."/>
            <person name="Do H.E."/>
            <person name="Shin Y.K."/>
            <person name="Lee J.-S."/>
        </authorList>
    </citation>
    <scope>NUCLEOTIDE SEQUENCE</scope>
    <source>
        <strain evidence="5">SB3-54</strain>
    </source>
</reference>
<dbReference type="PROSITE" id="PS51257">
    <property type="entry name" value="PROKAR_LIPOPROTEIN"/>
    <property type="match status" value="1"/>
</dbReference>
<name>A0ABY7JUW2_9ACTN</name>
<evidence type="ECO:0000256" key="3">
    <source>
        <dbReference type="SAM" id="SignalP"/>
    </source>
</evidence>
<feature type="signal peptide" evidence="3">
    <location>
        <begin position="1"/>
        <end position="24"/>
    </location>
</feature>
<dbReference type="InterPro" id="IPR028082">
    <property type="entry name" value="Peripla_BP_I"/>
</dbReference>
<sequence>MYLRSKRLLAVAAAGLLLVSTTTACSDKNPGGGSSDTIVIGLDCDTTGPGASYAKPSCDATKDTIDLVNSKGGVNGKKFKVVEGNDESDPTKTPTVIQKLVSQGAKALILLTSSAGALQAKSLIERTGIPVFMPVASNPLVTQAPNNTYLYELAETTADWAKLLCGAFEAKGIKTLGFLQDNSPSEVQFNQGFLKALTCVKVDVQSAPIDATDLSAEVARIKSKNPDAVMVGTSAINFEILAQNTFHQQMADTPRFTEATLGAVPSAWAQAHSGALNGVVGFSGITAANPATKSAEAYFKSKHGDSFTMTQFWAQAYDGVQLLAKAFEQAGSTDGKKVNDAVQSITGHTASFGYTGFTLSFSKDKHLGADGLCGEVLVEWGPDNQLKGPWSGYQPDCTAS</sequence>